<evidence type="ECO:0000256" key="1">
    <source>
        <dbReference type="ARBA" id="ARBA00010928"/>
    </source>
</evidence>
<dbReference type="SUPFAM" id="SSF51735">
    <property type="entry name" value="NAD(P)-binding Rossmann-fold domains"/>
    <property type="match status" value="1"/>
</dbReference>
<gene>
    <name evidence="5" type="ORF">GCM10011584_18150</name>
</gene>
<feature type="domain" description="GFO/IDH/MocA-like oxidoreductase" evidence="4">
    <location>
        <begin position="136"/>
        <end position="252"/>
    </location>
</feature>
<comment type="caution">
    <text evidence="5">The sequence shown here is derived from an EMBL/GenBank/DDBJ whole genome shotgun (WGS) entry which is preliminary data.</text>
</comment>
<evidence type="ECO:0000313" key="5">
    <source>
        <dbReference type="EMBL" id="GGO89236.1"/>
    </source>
</evidence>
<feature type="domain" description="Gfo/Idh/MocA-like oxidoreductase N-terminal" evidence="3">
    <location>
        <begin position="9"/>
        <end position="126"/>
    </location>
</feature>
<dbReference type="InterPro" id="IPR000683">
    <property type="entry name" value="Gfo/Idh/MocA-like_OxRdtase_N"/>
</dbReference>
<comment type="similarity">
    <text evidence="1">Belongs to the Gfo/Idh/MocA family.</text>
</comment>
<dbReference type="PANTHER" id="PTHR22604">
    <property type="entry name" value="OXIDOREDUCTASES"/>
    <property type="match status" value="1"/>
</dbReference>
<dbReference type="SUPFAM" id="SSF55347">
    <property type="entry name" value="Glyceraldehyde-3-phosphate dehydrogenase-like, C-terminal domain"/>
    <property type="match status" value="1"/>
</dbReference>
<organism evidence="5 6">
    <name type="scientific">Nocardioides phosphati</name>
    <dbReference type="NCBI Taxonomy" id="1867775"/>
    <lineage>
        <taxon>Bacteria</taxon>
        <taxon>Bacillati</taxon>
        <taxon>Actinomycetota</taxon>
        <taxon>Actinomycetes</taxon>
        <taxon>Propionibacteriales</taxon>
        <taxon>Nocardioidaceae</taxon>
        <taxon>Nocardioides</taxon>
    </lineage>
</organism>
<evidence type="ECO:0000256" key="2">
    <source>
        <dbReference type="ARBA" id="ARBA00023002"/>
    </source>
</evidence>
<dbReference type="RefSeq" id="WP_188783677.1">
    <property type="nucleotide sequence ID" value="NZ_BMNI01000003.1"/>
</dbReference>
<dbReference type="PANTHER" id="PTHR22604:SF105">
    <property type="entry name" value="TRANS-1,2-DIHYDROBENZENE-1,2-DIOL DEHYDROGENASE"/>
    <property type="match status" value="1"/>
</dbReference>
<keyword evidence="2" id="KW-0560">Oxidoreductase</keyword>
<dbReference type="Proteomes" id="UP000655410">
    <property type="component" value="Unassembled WGS sequence"/>
</dbReference>
<dbReference type="Gene3D" id="3.30.360.10">
    <property type="entry name" value="Dihydrodipicolinate Reductase, domain 2"/>
    <property type="match status" value="1"/>
</dbReference>
<dbReference type="EMBL" id="BMNI01000003">
    <property type="protein sequence ID" value="GGO89236.1"/>
    <property type="molecule type" value="Genomic_DNA"/>
</dbReference>
<dbReference type="InterPro" id="IPR055170">
    <property type="entry name" value="GFO_IDH_MocA-like_dom"/>
</dbReference>
<evidence type="ECO:0000259" key="3">
    <source>
        <dbReference type="Pfam" id="PF01408"/>
    </source>
</evidence>
<accession>A0ABQ2NAZ6</accession>
<keyword evidence="6" id="KW-1185">Reference proteome</keyword>
<name>A0ABQ2NAZ6_9ACTN</name>
<dbReference type="Gene3D" id="3.40.50.720">
    <property type="entry name" value="NAD(P)-binding Rossmann-like Domain"/>
    <property type="match status" value="1"/>
</dbReference>
<dbReference type="Pfam" id="PF22725">
    <property type="entry name" value="GFO_IDH_MocA_C3"/>
    <property type="match status" value="1"/>
</dbReference>
<dbReference type="InterPro" id="IPR050984">
    <property type="entry name" value="Gfo/Idh/MocA_domain"/>
</dbReference>
<dbReference type="InterPro" id="IPR036291">
    <property type="entry name" value="NAD(P)-bd_dom_sf"/>
</dbReference>
<evidence type="ECO:0000259" key="4">
    <source>
        <dbReference type="Pfam" id="PF22725"/>
    </source>
</evidence>
<reference evidence="6" key="1">
    <citation type="journal article" date="2019" name="Int. J. Syst. Evol. Microbiol.">
        <title>The Global Catalogue of Microorganisms (GCM) 10K type strain sequencing project: providing services to taxonomists for standard genome sequencing and annotation.</title>
        <authorList>
            <consortium name="The Broad Institute Genomics Platform"/>
            <consortium name="The Broad Institute Genome Sequencing Center for Infectious Disease"/>
            <person name="Wu L."/>
            <person name="Ma J."/>
        </authorList>
    </citation>
    <scope>NUCLEOTIDE SEQUENCE [LARGE SCALE GENOMIC DNA]</scope>
    <source>
        <strain evidence="6">CGMCC 4.7371</strain>
    </source>
</reference>
<protein>
    <submittedName>
        <fullName evidence="5">Oxidoreductase</fullName>
    </submittedName>
</protein>
<dbReference type="Pfam" id="PF01408">
    <property type="entry name" value="GFO_IDH_MocA"/>
    <property type="match status" value="1"/>
</dbReference>
<sequence length="334" mass="35583">MSATYPPTIRWAVAGTGRMAAKFVQDVRHLEDVEFVAVGSRSLASAQAFAEAHGVARAHGSYADLVADDAIDVLYIATPHPQHYGLALAAIERGVAVLVEKPFTVSLAGAEEVVALARTKGVFLMEAMWSRFLPAFVRARELVLGGAIGHPQAVQASFCAFRAYDEADRLFNLELGGGTTLDLGVYVASFAQHFLGRPDEVHAAGTTFPNGADATVSALLRWRDGRSATLTSTLQAGGPNRGLVIGTAGTLEVTPTVHRPATITLTRAGQEPVVEELAPTGHGYSHQVEEVNRCLRAGLTESPVVPLEDTLAVQWVLEEMLREVGRDVVEAPRG</sequence>
<evidence type="ECO:0000313" key="6">
    <source>
        <dbReference type="Proteomes" id="UP000655410"/>
    </source>
</evidence>
<proteinExistence type="inferred from homology"/>